<proteinExistence type="predicted"/>
<gene>
    <name evidence="1" type="ORF">ATL40_2748</name>
</gene>
<evidence type="ECO:0000313" key="1">
    <source>
        <dbReference type="EMBL" id="PFG21127.1"/>
    </source>
</evidence>
<accession>A0A2A9D349</accession>
<evidence type="ECO:0000313" key="2">
    <source>
        <dbReference type="Proteomes" id="UP000224915"/>
    </source>
</evidence>
<organism evidence="1 2">
    <name type="scientific">Serinibacter salmoneus</name>
    <dbReference type="NCBI Taxonomy" id="556530"/>
    <lineage>
        <taxon>Bacteria</taxon>
        <taxon>Bacillati</taxon>
        <taxon>Actinomycetota</taxon>
        <taxon>Actinomycetes</taxon>
        <taxon>Micrococcales</taxon>
        <taxon>Beutenbergiaceae</taxon>
        <taxon>Serinibacter</taxon>
    </lineage>
</organism>
<comment type="caution">
    <text evidence="1">The sequence shown here is derived from an EMBL/GenBank/DDBJ whole genome shotgun (WGS) entry which is preliminary data.</text>
</comment>
<sequence length="311" mass="34777">MKAEQLRAAALKRWAWRTETRYQIINTDIDGLLAAAKLHDHFGWPVIGFNDLTTIWVEETHQGRTPKSQVAWVDLAMCRPGDRCIDQHVVARTAQEASVIEAHGHSVNPNLIAGRYQNDLYKEKYPFGTYQWVSWLLGEDERRGDPAIDRIGAGLAWMPDGPSISMGKYKTNVLNWACELMPGSILHPGARLADTPSFTPRAWVAEAKQYLTRASGVCTNWGESDQWSQPPGEQVPRRDDMQALLDAITRHYGWKRLTLPSRYVATRGSRDWDGVPPGWPQSAGASGVISAAAITGKKWSWTTAVDTRARS</sequence>
<reference evidence="1 2" key="1">
    <citation type="submission" date="2017-10" db="EMBL/GenBank/DDBJ databases">
        <title>Sequencing the genomes of 1000 actinobacteria strains.</title>
        <authorList>
            <person name="Klenk H.-P."/>
        </authorList>
    </citation>
    <scope>NUCLEOTIDE SEQUENCE [LARGE SCALE GENOMIC DNA]</scope>
    <source>
        <strain evidence="1 2">DSM 21801</strain>
    </source>
</reference>
<name>A0A2A9D349_9MICO</name>
<dbReference type="EMBL" id="PDJD01000001">
    <property type="protein sequence ID" value="PFG21127.1"/>
    <property type="molecule type" value="Genomic_DNA"/>
</dbReference>
<dbReference type="RefSeq" id="WP_098470011.1">
    <property type="nucleotide sequence ID" value="NZ_PDJD01000001.1"/>
</dbReference>
<protein>
    <submittedName>
        <fullName evidence="1">Uncharacterized protein</fullName>
    </submittedName>
</protein>
<dbReference type="OrthoDB" id="4718428at2"/>
<dbReference type="Proteomes" id="UP000224915">
    <property type="component" value="Unassembled WGS sequence"/>
</dbReference>
<keyword evidence="2" id="KW-1185">Reference proteome</keyword>
<dbReference type="AlphaFoldDB" id="A0A2A9D349"/>